<keyword evidence="1" id="KW-0472">Membrane</keyword>
<gene>
    <name evidence="2" type="ORF">BS1321_21450</name>
</gene>
<dbReference type="OrthoDB" id="2691442at2"/>
<dbReference type="InterPro" id="IPR024563">
    <property type="entry name" value="YqhR"/>
</dbReference>
<feature type="transmembrane region" description="Helical" evidence="1">
    <location>
        <begin position="131"/>
        <end position="152"/>
    </location>
</feature>
<feature type="transmembrane region" description="Helical" evidence="1">
    <location>
        <begin position="64"/>
        <end position="89"/>
    </location>
</feature>
<feature type="transmembrane region" description="Helical" evidence="1">
    <location>
        <begin position="21"/>
        <end position="44"/>
    </location>
</feature>
<dbReference type="EMBL" id="CP017704">
    <property type="protein sequence ID" value="ASS96250.1"/>
    <property type="molecule type" value="Genomic_DNA"/>
</dbReference>
<keyword evidence="1" id="KW-0812">Transmembrane</keyword>
<dbReference type="Pfam" id="PF11085">
    <property type="entry name" value="YqhR"/>
    <property type="match status" value="1"/>
</dbReference>
<accession>A0A223ELY8</accession>
<feature type="transmembrane region" description="Helical" evidence="1">
    <location>
        <begin position="96"/>
        <end position="119"/>
    </location>
</feature>
<protein>
    <recommendedName>
        <fullName evidence="4">Membrane protein YqhR</fullName>
    </recommendedName>
</protein>
<keyword evidence="1" id="KW-1133">Transmembrane helix</keyword>
<dbReference type="AlphaFoldDB" id="A0A223ELY8"/>
<evidence type="ECO:0000313" key="2">
    <source>
        <dbReference type="EMBL" id="ASS96250.1"/>
    </source>
</evidence>
<evidence type="ECO:0008006" key="4">
    <source>
        <dbReference type="Google" id="ProtNLM"/>
    </source>
</evidence>
<reference evidence="2 3" key="1">
    <citation type="submission" date="2016-10" db="EMBL/GenBank/DDBJ databases">
        <title>The whole genome sequencing and assembly of Bacillus simplex DSM 1321 strain.</title>
        <authorList>
            <person name="Park M.-K."/>
            <person name="Lee Y.-J."/>
            <person name="Yi H."/>
            <person name="Bahn Y.-S."/>
            <person name="Kim J.F."/>
            <person name="Lee D.-W."/>
        </authorList>
    </citation>
    <scope>NUCLEOTIDE SEQUENCE [LARGE SCALE GENOMIC DNA]</scope>
    <source>
        <strain evidence="2 3">DSM 1321</strain>
    </source>
</reference>
<dbReference type="RefSeq" id="WP_063233080.1">
    <property type="nucleotide sequence ID" value="NZ_BCVO01000007.1"/>
</dbReference>
<evidence type="ECO:0000256" key="1">
    <source>
        <dbReference type="SAM" id="Phobius"/>
    </source>
</evidence>
<name>A0A223ELY8_9BACI</name>
<proteinExistence type="predicted"/>
<organism evidence="2 3">
    <name type="scientific">Peribacillus simplex NBRC 15720 = DSM 1321</name>
    <dbReference type="NCBI Taxonomy" id="1349754"/>
    <lineage>
        <taxon>Bacteria</taxon>
        <taxon>Bacillati</taxon>
        <taxon>Bacillota</taxon>
        <taxon>Bacilli</taxon>
        <taxon>Bacillales</taxon>
        <taxon>Bacillaceae</taxon>
        <taxon>Peribacillus</taxon>
    </lineage>
</organism>
<dbReference type="Proteomes" id="UP000214618">
    <property type="component" value="Chromosome"/>
</dbReference>
<evidence type="ECO:0000313" key="3">
    <source>
        <dbReference type="Proteomes" id="UP000214618"/>
    </source>
</evidence>
<dbReference type="GeneID" id="56475343"/>
<sequence>MSSNENGQIQQEYQNMLIYNVLAVGFVGGALASFIGIIAHYLNFMDFSPKFILTSWSNMTWIDHWLGTVMTIILFGILSVGIAFIYYSLFKRMKSIFTGIFLGVVCWALLVFVLKPMFIDLPTFSKMSANTVVSSLCIFIIYGLFVGFSISYDHQEYIRQKDKAEKQSES</sequence>